<dbReference type="EMBL" id="JQAX01000001">
    <property type="protein sequence ID" value="KRN33454.1"/>
    <property type="molecule type" value="Genomic_DNA"/>
</dbReference>
<organism evidence="2 3">
    <name type="scientific">Weissella halotolerans DSM 20190</name>
    <dbReference type="NCBI Taxonomy" id="1123500"/>
    <lineage>
        <taxon>Bacteria</taxon>
        <taxon>Bacillati</taxon>
        <taxon>Bacillota</taxon>
        <taxon>Bacilli</taxon>
        <taxon>Lactobacillales</taxon>
        <taxon>Lactobacillaceae</taxon>
        <taxon>Weissella</taxon>
    </lineage>
</organism>
<feature type="transmembrane region" description="Helical" evidence="1">
    <location>
        <begin position="223"/>
        <end position="247"/>
    </location>
</feature>
<evidence type="ECO:0000313" key="3">
    <source>
        <dbReference type="Proteomes" id="UP000051296"/>
    </source>
</evidence>
<accession>A0A0R2FZR5</accession>
<dbReference type="STRING" id="1123500.GCA_000420365_00247"/>
<name>A0A0R2FZR5_9LACO</name>
<sequence length="305" mass="34816">MGNLNDKPLKTLKNKSASYEYEYKKIGAELEKIISEKVGMDGKGGLSSLLRTCRWYGQYYYLVLKIKYFSKKIEEFKYQRYNLGYSELLYRCLAEYNTIKSPAPPYLYLPLVLLGYMVIVLTLFDIWQLASPLTELISNHEMKITTITTIGRRLALEIICILAIILNLKKMQKNKKLFIKKTNEANENIYIMLKKEDISVVQFISEEIRYQQSNVNLKLSDKMLVIVTAFSGLAAVVTLSSMLPFIVNWMSGQAGNIDKSVIIVGLLISFLSLLPLLGAKSSLNKQLSRLMGIVYTIQIESRAKN</sequence>
<reference evidence="2 3" key="1">
    <citation type="journal article" date="2015" name="Genome Announc.">
        <title>Expanding the biotechnology potential of lactobacilli through comparative genomics of 213 strains and associated genera.</title>
        <authorList>
            <person name="Sun Z."/>
            <person name="Harris H.M."/>
            <person name="McCann A."/>
            <person name="Guo C."/>
            <person name="Argimon S."/>
            <person name="Zhang W."/>
            <person name="Yang X."/>
            <person name="Jeffery I.B."/>
            <person name="Cooney J.C."/>
            <person name="Kagawa T.F."/>
            <person name="Liu W."/>
            <person name="Song Y."/>
            <person name="Salvetti E."/>
            <person name="Wrobel A."/>
            <person name="Rasinkangas P."/>
            <person name="Parkhill J."/>
            <person name="Rea M.C."/>
            <person name="O'Sullivan O."/>
            <person name="Ritari J."/>
            <person name="Douillard F.P."/>
            <person name="Paul Ross R."/>
            <person name="Yang R."/>
            <person name="Briner A.E."/>
            <person name="Felis G.E."/>
            <person name="de Vos W.M."/>
            <person name="Barrangou R."/>
            <person name="Klaenhammer T.R."/>
            <person name="Caufield P.W."/>
            <person name="Cui Y."/>
            <person name="Zhang H."/>
            <person name="O'Toole P.W."/>
        </authorList>
    </citation>
    <scope>NUCLEOTIDE SEQUENCE [LARGE SCALE GENOMIC DNA]</scope>
    <source>
        <strain evidence="2 3">DSM 20190</strain>
    </source>
</reference>
<dbReference type="AlphaFoldDB" id="A0A0R2FZR5"/>
<evidence type="ECO:0000256" key="1">
    <source>
        <dbReference type="SAM" id="Phobius"/>
    </source>
</evidence>
<keyword evidence="3" id="KW-1185">Reference proteome</keyword>
<dbReference type="RefSeq" id="WP_022791049.1">
    <property type="nucleotide sequence ID" value="NZ_ATUU01000001.1"/>
</dbReference>
<dbReference type="Proteomes" id="UP000051296">
    <property type="component" value="Unassembled WGS sequence"/>
</dbReference>
<gene>
    <name evidence="2" type="ORF">IV68_GL000256</name>
</gene>
<keyword evidence="1" id="KW-0812">Transmembrane</keyword>
<comment type="caution">
    <text evidence="2">The sequence shown here is derived from an EMBL/GenBank/DDBJ whole genome shotgun (WGS) entry which is preliminary data.</text>
</comment>
<feature type="transmembrane region" description="Helical" evidence="1">
    <location>
        <begin position="106"/>
        <end position="130"/>
    </location>
</feature>
<feature type="transmembrane region" description="Helical" evidence="1">
    <location>
        <begin position="259"/>
        <end position="279"/>
    </location>
</feature>
<feature type="transmembrane region" description="Helical" evidence="1">
    <location>
        <begin position="150"/>
        <end position="168"/>
    </location>
</feature>
<keyword evidence="1" id="KW-1133">Transmembrane helix</keyword>
<proteinExistence type="predicted"/>
<dbReference type="InParanoid" id="A0A0R2FZR5"/>
<keyword evidence="1" id="KW-0472">Membrane</keyword>
<evidence type="ECO:0000313" key="2">
    <source>
        <dbReference type="EMBL" id="KRN33454.1"/>
    </source>
</evidence>
<protein>
    <submittedName>
        <fullName evidence="2">Uncharacterized protein</fullName>
    </submittedName>
</protein>
<dbReference type="PATRIC" id="fig|1123500.6.peg.255"/>